<accession>A0A0T6LWR4</accession>
<organism evidence="1 2">
    <name type="scientific">Wenjunlia vitaminophila</name>
    <name type="common">Streptomyces vitaminophilus</name>
    <dbReference type="NCBI Taxonomy" id="76728"/>
    <lineage>
        <taxon>Bacteria</taxon>
        <taxon>Bacillati</taxon>
        <taxon>Actinomycetota</taxon>
        <taxon>Actinomycetes</taxon>
        <taxon>Kitasatosporales</taxon>
        <taxon>Streptomycetaceae</taxon>
        <taxon>Wenjunlia</taxon>
    </lineage>
</organism>
<proteinExistence type="predicted"/>
<dbReference type="AlphaFoldDB" id="A0A0T6LWR4"/>
<reference evidence="1 2" key="1">
    <citation type="submission" date="2015-10" db="EMBL/GenBank/DDBJ databases">
        <title>Draft genome sequence of pyrrolomycin-producing Streptomyces vitaminophilus.</title>
        <authorList>
            <person name="Graham D.E."/>
            <person name="Mahan K.M."/>
            <person name="Klingeman D.M."/>
            <person name="Hettich R.L."/>
            <person name="Parry R.J."/>
        </authorList>
    </citation>
    <scope>NUCLEOTIDE SEQUENCE [LARGE SCALE GENOMIC DNA]</scope>
    <source>
        <strain evidence="1 2">ATCC 31673</strain>
    </source>
</reference>
<sequence length="186" mass="20480">MGRLRERGTAAWRADARVQQLRAELAAAEEPGRRRLAEVLAAHEAVSKALDVAYLRAASLLLDHFQTGQWPPLRWPRGMRPPGGRPLPSWVRSVHARDARIWRYLPVTVPGDDGAGGADDHANLRYAVARAARTLRASELAHRLGPGEDQREQTRDDLAAVWQRARAYGDAVVALLAHDAQLLTAG</sequence>
<comment type="caution">
    <text evidence="1">The sequence shown here is derived from an EMBL/GenBank/DDBJ whole genome shotgun (WGS) entry which is preliminary data.</text>
</comment>
<keyword evidence="2" id="KW-1185">Reference proteome</keyword>
<evidence type="ECO:0000313" key="2">
    <source>
        <dbReference type="Proteomes" id="UP000050867"/>
    </source>
</evidence>
<dbReference type="Proteomes" id="UP000050867">
    <property type="component" value="Unassembled WGS sequence"/>
</dbReference>
<dbReference type="EMBL" id="LLZU01000005">
    <property type="protein sequence ID" value="KRV50500.1"/>
    <property type="molecule type" value="Genomic_DNA"/>
</dbReference>
<protein>
    <submittedName>
        <fullName evidence="1">Uncharacterized protein</fullName>
    </submittedName>
</protein>
<evidence type="ECO:0000313" key="1">
    <source>
        <dbReference type="EMBL" id="KRV50500.1"/>
    </source>
</evidence>
<name>A0A0T6LWR4_WENVI</name>
<gene>
    <name evidence="1" type="ORF">AQ490_15585</name>
</gene>
<dbReference type="STRING" id="76728.AQ490_15585"/>